<comment type="subcellular location">
    <subcellularLocation>
        <location evidence="1 6">Endoplasmic reticulum membrane</location>
        <topology evidence="1 6">Multi-pass membrane protein</topology>
    </subcellularLocation>
</comment>
<name>A0A9N9BLK7_9GLOM</name>
<evidence type="ECO:0000256" key="2">
    <source>
        <dbReference type="ARBA" id="ARBA00022692"/>
    </source>
</evidence>
<feature type="compositionally biased region" description="Basic and acidic residues" evidence="7">
    <location>
        <begin position="67"/>
        <end position="101"/>
    </location>
</feature>
<comment type="caution">
    <text evidence="9">The sequence shown here is derived from an EMBL/GenBank/DDBJ whole genome shotgun (WGS) entry which is preliminary data.</text>
</comment>
<evidence type="ECO:0000256" key="4">
    <source>
        <dbReference type="ARBA" id="ARBA00022989"/>
    </source>
</evidence>
<feature type="compositionally biased region" description="Polar residues" evidence="7">
    <location>
        <begin position="41"/>
        <end position="65"/>
    </location>
</feature>
<evidence type="ECO:0000256" key="7">
    <source>
        <dbReference type="SAM" id="MobiDB-lite"/>
    </source>
</evidence>
<evidence type="ECO:0000259" key="8">
    <source>
        <dbReference type="PROSITE" id="PS50845"/>
    </source>
</evidence>
<proteinExistence type="predicted"/>
<dbReference type="Proteomes" id="UP000789405">
    <property type="component" value="Unassembled WGS sequence"/>
</dbReference>
<protein>
    <recommendedName>
        <fullName evidence="6">Reticulon-like protein</fullName>
    </recommendedName>
</protein>
<feature type="domain" description="Reticulon" evidence="8">
    <location>
        <begin position="131"/>
        <end position="295"/>
    </location>
</feature>
<organism evidence="9 10">
    <name type="scientific">Dentiscutata erythropus</name>
    <dbReference type="NCBI Taxonomy" id="1348616"/>
    <lineage>
        <taxon>Eukaryota</taxon>
        <taxon>Fungi</taxon>
        <taxon>Fungi incertae sedis</taxon>
        <taxon>Mucoromycota</taxon>
        <taxon>Glomeromycotina</taxon>
        <taxon>Glomeromycetes</taxon>
        <taxon>Diversisporales</taxon>
        <taxon>Gigasporaceae</taxon>
        <taxon>Dentiscutata</taxon>
    </lineage>
</organism>
<keyword evidence="3 6" id="KW-0256">Endoplasmic reticulum</keyword>
<evidence type="ECO:0000256" key="6">
    <source>
        <dbReference type="RuleBase" id="RU363132"/>
    </source>
</evidence>
<accession>A0A9N9BLK7</accession>
<evidence type="ECO:0000256" key="5">
    <source>
        <dbReference type="ARBA" id="ARBA00023136"/>
    </source>
</evidence>
<keyword evidence="2 6" id="KW-0812">Transmembrane</keyword>
<dbReference type="OrthoDB" id="567788at2759"/>
<gene>
    <name evidence="9" type="ORF">DERYTH_LOCUS6305</name>
</gene>
<feature type="region of interest" description="Disordered" evidence="7">
    <location>
        <begin position="1"/>
        <end position="102"/>
    </location>
</feature>
<dbReference type="GO" id="GO:0005789">
    <property type="term" value="C:endoplasmic reticulum membrane"/>
    <property type="evidence" value="ECO:0007669"/>
    <property type="project" value="UniProtKB-SubCell"/>
</dbReference>
<feature type="compositionally biased region" description="Basic and acidic residues" evidence="7">
    <location>
        <begin position="16"/>
        <end position="35"/>
    </location>
</feature>
<feature type="compositionally biased region" description="Polar residues" evidence="7">
    <location>
        <begin position="1"/>
        <end position="15"/>
    </location>
</feature>
<evidence type="ECO:0000313" key="9">
    <source>
        <dbReference type="EMBL" id="CAG8573080.1"/>
    </source>
</evidence>
<feature type="transmembrane region" description="Helical" evidence="6">
    <location>
        <begin position="112"/>
        <end position="132"/>
    </location>
</feature>
<reference evidence="9" key="1">
    <citation type="submission" date="2021-06" db="EMBL/GenBank/DDBJ databases">
        <authorList>
            <person name="Kallberg Y."/>
            <person name="Tangrot J."/>
            <person name="Rosling A."/>
        </authorList>
    </citation>
    <scope>NUCLEOTIDE SEQUENCE</scope>
    <source>
        <strain evidence="9">MA453B</strain>
    </source>
</reference>
<evidence type="ECO:0000256" key="3">
    <source>
        <dbReference type="ARBA" id="ARBA00022824"/>
    </source>
</evidence>
<dbReference type="PROSITE" id="PS50845">
    <property type="entry name" value="RETICULON"/>
    <property type="match status" value="1"/>
</dbReference>
<dbReference type="AlphaFoldDB" id="A0A9N9BLK7"/>
<keyword evidence="5 6" id="KW-0472">Membrane</keyword>
<evidence type="ECO:0000256" key="1">
    <source>
        <dbReference type="ARBA" id="ARBA00004477"/>
    </source>
</evidence>
<sequence>MTDTNNPILESNSEPNEIKHTDTENNEHSYYDKVAPDNMLFENSTQKPTENVESLATEEPTNGYNVNEKKEEKGDPPSPPSEKEALTSTDRSTEKTEDITDRVNTTTKKRKFVENPFVAIIPIVLNLLHVLFREQLQKLLNNKADNPYETFLSEKPVYIDRASADKHINVCINGINYLLLEGQQIALIDDPMRTFKYIIIFYVSWCIMSWMSFQSFIITALILGFTLPKAYQCNKTTIDEKLDHILKIVYEYWERFAAIAKHHTKDYADKVTPLIAKTGLIPNNNKTSEKVTKEE</sequence>
<keyword evidence="10" id="KW-1185">Reference proteome</keyword>
<dbReference type="EMBL" id="CAJVPY010002822">
    <property type="protein sequence ID" value="CAG8573080.1"/>
    <property type="molecule type" value="Genomic_DNA"/>
</dbReference>
<evidence type="ECO:0000313" key="10">
    <source>
        <dbReference type="Proteomes" id="UP000789405"/>
    </source>
</evidence>
<feature type="transmembrane region" description="Helical" evidence="6">
    <location>
        <begin position="199"/>
        <end position="225"/>
    </location>
</feature>
<dbReference type="Pfam" id="PF02453">
    <property type="entry name" value="Reticulon"/>
    <property type="match status" value="1"/>
</dbReference>
<keyword evidence="4 6" id="KW-1133">Transmembrane helix</keyword>
<dbReference type="InterPro" id="IPR003388">
    <property type="entry name" value="Reticulon"/>
</dbReference>